<dbReference type="SUPFAM" id="SSF55144">
    <property type="entry name" value="LigT-like"/>
    <property type="match status" value="1"/>
</dbReference>
<dbReference type="InterPro" id="IPR009097">
    <property type="entry name" value="Cyclic_Pdiesterase"/>
</dbReference>
<keyword evidence="2" id="KW-1185">Reference proteome</keyword>
<reference evidence="1 2" key="1">
    <citation type="submission" date="2021-05" db="EMBL/GenBank/DDBJ databases">
        <title>A Polyphasic approach of four new species of the genus Ohtaekwangia: Ohtaekwangia histidinii sp. nov., Ohtaekwangia cretensis sp. nov., Ohtaekwangia indiensis sp. nov., Ohtaekwangia reichenbachii sp. nov. from diverse environment.</title>
        <authorList>
            <person name="Octaviana S."/>
        </authorList>
    </citation>
    <scope>NUCLEOTIDE SEQUENCE [LARGE SCALE GENOMIC DNA]</scope>
    <source>
        <strain evidence="1 2">PWU5</strain>
    </source>
</reference>
<sequence>MKLTTKTGSIVKELSFIISPPPHIRSDVFVLKDDVHYLLGHPFPGRYSTAHISLFKYKDEHLEDMIRYVEAKAVYMTPFNIFVKNLAAFHHGNHHRTIYLDIINKYPVRDIFEKLVREDSHYTPHITIAPMLSLQDFDKCWPHLQDLRYSQHFLCDRITVLARGDGHWMHYRDIMLGED</sequence>
<dbReference type="Gene3D" id="3.90.1140.10">
    <property type="entry name" value="Cyclic phosphodiesterase"/>
    <property type="match status" value="1"/>
</dbReference>
<name>A0AAP2DY92_9BACT</name>
<dbReference type="Pfam" id="PF13563">
    <property type="entry name" value="2_5_RNA_ligase2"/>
    <property type="match status" value="1"/>
</dbReference>
<comment type="caution">
    <text evidence="1">The sequence shown here is derived from an EMBL/GenBank/DDBJ whole genome shotgun (WGS) entry which is preliminary data.</text>
</comment>
<evidence type="ECO:0000313" key="2">
    <source>
        <dbReference type="Proteomes" id="UP001319080"/>
    </source>
</evidence>
<dbReference type="AlphaFoldDB" id="A0AAP2DY92"/>
<dbReference type="PANTHER" id="PTHR40037">
    <property type="entry name" value="PHOSPHOESTERASE YJCG-RELATED"/>
    <property type="match status" value="1"/>
</dbReference>
<dbReference type="GO" id="GO:0016874">
    <property type="term" value="F:ligase activity"/>
    <property type="evidence" value="ECO:0007669"/>
    <property type="project" value="UniProtKB-KW"/>
</dbReference>
<protein>
    <submittedName>
        <fullName evidence="1">2'-5' RNA ligase family protein</fullName>
    </submittedName>
</protein>
<keyword evidence="1" id="KW-0436">Ligase</keyword>
<dbReference type="Proteomes" id="UP001319080">
    <property type="component" value="Unassembled WGS sequence"/>
</dbReference>
<dbReference type="PANTHER" id="PTHR40037:SF1">
    <property type="entry name" value="PHOSPHOESTERASE SAOUHSC_00951-RELATED"/>
    <property type="match status" value="1"/>
</dbReference>
<organism evidence="1 2">
    <name type="scientific">Dawidia cretensis</name>
    <dbReference type="NCBI Taxonomy" id="2782350"/>
    <lineage>
        <taxon>Bacteria</taxon>
        <taxon>Pseudomonadati</taxon>
        <taxon>Bacteroidota</taxon>
        <taxon>Cytophagia</taxon>
        <taxon>Cytophagales</taxon>
        <taxon>Chryseotaleaceae</taxon>
        <taxon>Dawidia</taxon>
    </lineage>
</organism>
<proteinExistence type="predicted"/>
<dbReference type="EMBL" id="JAHESE010000007">
    <property type="protein sequence ID" value="MBT1708624.1"/>
    <property type="molecule type" value="Genomic_DNA"/>
</dbReference>
<accession>A0AAP2DY92</accession>
<dbReference type="RefSeq" id="WP_254084214.1">
    <property type="nucleotide sequence ID" value="NZ_JAHESE010000007.1"/>
</dbReference>
<gene>
    <name evidence="1" type="ORF">KK062_10335</name>
</gene>
<evidence type="ECO:0000313" key="1">
    <source>
        <dbReference type="EMBL" id="MBT1708624.1"/>
    </source>
</evidence>
<dbReference type="InterPro" id="IPR050580">
    <property type="entry name" value="2H_phosphoesterase_YjcG-like"/>
</dbReference>